<feature type="region of interest" description="Disordered" evidence="1">
    <location>
        <begin position="1"/>
        <end position="168"/>
    </location>
</feature>
<evidence type="ECO:0000256" key="1">
    <source>
        <dbReference type="SAM" id="MobiDB-lite"/>
    </source>
</evidence>
<dbReference type="InterPro" id="IPR038794">
    <property type="entry name" value="LIAT1"/>
</dbReference>
<comment type="caution">
    <text evidence="2">The sequence shown here is derived from an EMBL/GenBank/DDBJ whole genome shotgun (WGS) entry which is preliminary data.</text>
</comment>
<feature type="compositionally biased region" description="Basic and acidic residues" evidence="1">
    <location>
        <begin position="7"/>
        <end position="28"/>
    </location>
</feature>
<gene>
    <name evidence="2" type="ORF">EOD39_19731</name>
</gene>
<proteinExistence type="predicted"/>
<dbReference type="PANTHER" id="PTHR36474:SF1">
    <property type="entry name" value="PROTEIN LIAT1"/>
    <property type="match status" value="1"/>
</dbReference>
<feature type="compositionally biased region" description="Basic and acidic residues" evidence="1">
    <location>
        <begin position="150"/>
        <end position="159"/>
    </location>
</feature>
<reference evidence="2 3" key="1">
    <citation type="submission" date="2019-01" db="EMBL/GenBank/DDBJ databases">
        <title>Draft Genome and Complete Hox-Cluster Characterization of the Sterlet Sturgeon (Acipenser ruthenus).</title>
        <authorList>
            <person name="Wei Q."/>
        </authorList>
    </citation>
    <scope>NUCLEOTIDE SEQUENCE [LARGE SCALE GENOMIC DNA]</scope>
    <source>
        <strain evidence="2">WHYD16114868_AA</strain>
        <tissue evidence="2">Blood</tissue>
    </source>
</reference>
<dbReference type="EMBL" id="SCEB01005619">
    <property type="protein sequence ID" value="RXM92815.1"/>
    <property type="molecule type" value="Genomic_DNA"/>
</dbReference>
<protein>
    <submittedName>
        <fullName evidence="2">Protein LIAT1</fullName>
    </submittedName>
</protein>
<feature type="region of interest" description="Disordered" evidence="1">
    <location>
        <begin position="196"/>
        <end position="222"/>
    </location>
</feature>
<organism evidence="2 3">
    <name type="scientific">Acipenser ruthenus</name>
    <name type="common">Sterlet sturgeon</name>
    <dbReference type="NCBI Taxonomy" id="7906"/>
    <lineage>
        <taxon>Eukaryota</taxon>
        <taxon>Metazoa</taxon>
        <taxon>Chordata</taxon>
        <taxon>Craniata</taxon>
        <taxon>Vertebrata</taxon>
        <taxon>Euteleostomi</taxon>
        <taxon>Actinopterygii</taxon>
        <taxon>Chondrostei</taxon>
        <taxon>Acipenseriformes</taxon>
        <taxon>Acipenseridae</taxon>
        <taxon>Acipenser</taxon>
    </lineage>
</organism>
<feature type="compositionally biased region" description="Polar residues" evidence="1">
    <location>
        <begin position="200"/>
        <end position="222"/>
    </location>
</feature>
<feature type="compositionally biased region" description="Basic residues" evidence="1">
    <location>
        <begin position="42"/>
        <end position="68"/>
    </location>
</feature>
<dbReference type="AlphaFoldDB" id="A0A444UXB3"/>
<evidence type="ECO:0000313" key="2">
    <source>
        <dbReference type="EMBL" id="RXM92815.1"/>
    </source>
</evidence>
<dbReference type="PANTHER" id="PTHR36474">
    <property type="entry name" value="PROTEIN LIAT1"/>
    <property type="match status" value="1"/>
</dbReference>
<keyword evidence="3" id="KW-1185">Reference proteome</keyword>
<dbReference type="Proteomes" id="UP000289886">
    <property type="component" value="Unassembled WGS sequence"/>
</dbReference>
<evidence type="ECO:0000313" key="3">
    <source>
        <dbReference type="Proteomes" id="UP000289886"/>
    </source>
</evidence>
<accession>A0A444UXB3</accession>
<name>A0A444UXB3_ACIRT</name>
<sequence>MAVSSKDGCEEQAVRLGDKDRVIREPLKDSSGLLTSSGTEKKTKKKKKKEKTKEKKKKQGGSCKKRVHSSTPPTPEDADKQHQDPGVKLFPTHLAPSSESLDGELAKVKLQGRTPAEAARTKSKPRKRKEAAAAVLSNPEPASSDNEADLTNKRNESLRWEGTLEDPSAEENRIRIYKMNRRRRYLNALQGLHGELGPAGTTQEGHQSNCFGRGCTASSQGP</sequence>